<dbReference type="RefSeq" id="WP_110023936.1">
    <property type="nucleotide sequence ID" value="NZ_PDNZ01000007.1"/>
</dbReference>
<keyword evidence="9" id="KW-1185">Reference proteome</keyword>
<dbReference type="PANTHER" id="PTHR11904">
    <property type="entry name" value="METHYLTHIOADENOSINE/PURINE NUCLEOSIDE PHOSPHORYLASE"/>
    <property type="match status" value="1"/>
</dbReference>
<dbReference type="NCBIfam" id="TIGR01697">
    <property type="entry name" value="PNPH-PUNA-XAPA"/>
    <property type="match status" value="1"/>
</dbReference>
<dbReference type="EMBL" id="PDNZ01000007">
    <property type="protein sequence ID" value="PWW81442.1"/>
    <property type="molecule type" value="Genomic_DNA"/>
</dbReference>
<dbReference type="Proteomes" id="UP000246278">
    <property type="component" value="Unassembled WGS sequence"/>
</dbReference>
<comment type="caution">
    <text evidence="8">The sequence shown here is derived from an EMBL/GenBank/DDBJ whole genome shotgun (WGS) entry which is preliminary data.</text>
</comment>
<sequence length="273" mass="29948">MIEQRAKIQEAVSFIRSKTSDEYPVGIVLGTGLGALAKEIDVELSLDYGDIPYFPISTVETHHGKLIFGTLAGKKVVAMQGRFHFYEGYSMHQIVFPVRVMKHLGVKTLGITNACGGLNPAFNKGDIMLIDDHINLLGTNPLIGPNDQEIGPRFPDMCAPYSPKILDIAEQVALENKIKVQRGVYVALSGPCLETRAEYRMLRTIGADVVGMSTVPEVIAAVHQGTEVFGMSIITDECFPDSLQPVSIEEIIEVSNEAEPKMTTIFKNVVERL</sequence>
<dbReference type="InterPro" id="IPR011270">
    <property type="entry name" value="Pur_Nuc_Pase_Ino/Guo-sp"/>
</dbReference>
<dbReference type="SUPFAM" id="SSF53167">
    <property type="entry name" value="Purine and uridine phosphorylases"/>
    <property type="match status" value="1"/>
</dbReference>
<evidence type="ECO:0000313" key="8">
    <source>
        <dbReference type="EMBL" id="PWW81442.1"/>
    </source>
</evidence>
<comment type="similarity">
    <text evidence="2 6">Belongs to the PNP/MTAP phosphorylase family.</text>
</comment>
<dbReference type="UniPathway" id="UPA00606"/>
<dbReference type="PANTHER" id="PTHR11904:SF9">
    <property type="entry name" value="PURINE NUCLEOSIDE PHOSPHORYLASE-RELATED"/>
    <property type="match status" value="1"/>
</dbReference>
<dbReference type="InterPro" id="IPR000845">
    <property type="entry name" value="Nucleoside_phosphorylase_d"/>
</dbReference>
<proteinExistence type="inferred from homology"/>
<protein>
    <recommendedName>
        <fullName evidence="6">Purine nucleoside phosphorylase</fullName>
        <ecNumber evidence="6">2.4.2.1</ecNumber>
    </recommendedName>
    <alternativeName>
        <fullName evidence="6">Inosine-guanosine phosphorylase</fullName>
    </alternativeName>
</protein>
<dbReference type="AlphaFoldDB" id="A0A317T3Z8"/>
<dbReference type="FunFam" id="3.40.50.1580:FF:000010">
    <property type="entry name" value="Purine nucleoside phosphorylase"/>
    <property type="match status" value="1"/>
</dbReference>
<dbReference type="GO" id="GO:0005737">
    <property type="term" value="C:cytoplasm"/>
    <property type="evidence" value="ECO:0007669"/>
    <property type="project" value="TreeGrafter"/>
</dbReference>
<evidence type="ECO:0000313" key="9">
    <source>
        <dbReference type="Proteomes" id="UP000246278"/>
    </source>
</evidence>
<keyword evidence="5 6" id="KW-0808">Transferase</keyword>
<comment type="function">
    <text evidence="6">The purine nucleoside phosphorylases catalyze the phosphorolytic breakdown of the N-glycosidic bond in the beta-(deoxy)ribonucleoside molecules, with the formation of the corresponding free purine bases and pentose-1-phosphate.</text>
</comment>
<dbReference type="Gene3D" id="3.40.50.1580">
    <property type="entry name" value="Nucleoside phosphorylase domain"/>
    <property type="match status" value="1"/>
</dbReference>
<dbReference type="InterPro" id="IPR011268">
    <property type="entry name" value="Purine_phosphorylase"/>
</dbReference>
<evidence type="ECO:0000256" key="1">
    <source>
        <dbReference type="ARBA" id="ARBA00005058"/>
    </source>
</evidence>
<reference evidence="9" key="1">
    <citation type="submission" date="2017-10" db="EMBL/GenBank/DDBJ databases">
        <authorList>
            <person name="Gaisin V.A."/>
            <person name="Rysina M.S."/>
            <person name="Grouzdev D.S."/>
        </authorList>
    </citation>
    <scope>NUCLEOTIDE SEQUENCE [LARGE SCALE GENOMIC DNA]</scope>
    <source>
        <strain evidence="9">V1</strain>
    </source>
</reference>
<evidence type="ECO:0000256" key="3">
    <source>
        <dbReference type="ARBA" id="ARBA00022553"/>
    </source>
</evidence>
<dbReference type="InterPro" id="IPR035994">
    <property type="entry name" value="Nucleoside_phosphorylase_sf"/>
</dbReference>
<dbReference type="GO" id="GO:0009116">
    <property type="term" value="P:nucleoside metabolic process"/>
    <property type="evidence" value="ECO:0007669"/>
    <property type="project" value="InterPro"/>
</dbReference>
<evidence type="ECO:0000256" key="6">
    <source>
        <dbReference type="PIRNR" id="PIRNR000477"/>
    </source>
</evidence>
<feature type="domain" description="Nucleoside phosphorylase" evidence="7">
    <location>
        <begin position="24"/>
        <end position="270"/>
    </location>
</feature>
<organism evidence="8 9">
    <name type="scientific">Prosthecochloris marina</name>
    <dbReference type="NCBI Taxonomy" id="2017681"/>
    <lineage>
        <taxon>Bacteria</taxon>
        <taxon>Pseudomonadati</taxon>
        <taxon>Chlorobiota</taxon>
        <taxon>Chlorobiia</taxon>
        <taxon>Chlorobiales</taxon>
        <taxon>Chlorobiaceae</taxon>
        <taxon>Prosthecochloris</taxon>
    </lineage>
</organism>
<dbReference type="EC" id="2.4.2.1" evidence="6"/>
<evidence type="ECO:0000256" key="2">
    <source>
        <dbReference type="ARBA" id="ARBA00006751"/>
    </source>
</evidence>
<name>A0A317T3Z8_9CHLB</name>
<comment type="pathway">
    <text evidence="1 6">Purine metabolism; purine nucleoside salvage.</text>
</comment>
<dbReference type="CDD" id="cd09009">
    <property type="entry name" value="PNP-EcPNPII_like"/>
    <property type="match status" value="1"/>
</dbReference>
<dbReference type="OrthoDB" id="1523230at2"/>
<accession>A0A317T3Z8</accession>
<evidence type="ECO:0000259" key="7">
    <source>
        <dbReference type="Pfam" id="PF01048"/>
    </source>
</evidence>
<evidence type="ECO:0000256" key="5">
    <source>
        <dbReference type="ARBA" id="ARBA00022679"/>
    </source>
</evidence>
<evidence type="ECO:0000256" key="4">
    <source>
        <dbReference type="ARBA" id="ARBA00022676"/>
    </source>
</evidence>
<dbReference type="NCBIfam" id="NF006054">
    <property type="entry name" value="PRK08202.1"/>
    <property type="match status" value="1"/>
</dbReference>
<keyword evidence="4 6" id="KW-0328">Glycosyltransferase</keyword>
<gene>
    <name evidence="8" type="ORF">CR164_10440</name>
</gene>
<dbReference type="NCBIfam" id="TIGR01700">
    <property type="entry name" value="PNPH"/>
    <property type="match status" value="1"/>
</dbReference>
<dbReference type="GO" id="GO:0004731">
    <property type="term" value="F:purine-nucleoside phosphorylase activity"/>
    <property type="evidence" value="ECO:0007669"/>
    <property type="project" value="UniProtKB-EC"/>
</dbReference>
<dbReference type="PIRSF" id="PIRSF000477">
    <property type="entry name" value="PurNPase"/>
    <property type="match status" value="1"/>
</dbReference>
<dbReference type="Pfam" id="PF01048">
    <property type="entry name" value="PNP_UDP_1"/>
    <property type="match status" value="1"/>
</dbReference>
<keyword evidence="3" id="KW-0597">Phosphoprotein</keyword>